<protein>
    <submittedName>
        <fullName evidence="1">Leukocyte receptor tyrosine kinase</fullName>
    </submittedName>
</protein>
<evidence type="ECO:0000313" key="1">
    <source>
        <dbReference type="EMBL" id="KAF6387821.1"/>
    </source>
</evidence>
<name>A0A7J8ANH9_MYOMY</name>
<keyword evidence="1" id="KW-0808">Transferase</keyword>
<evidence type="ECO:0000313" key="2">
    <source>
        <dbReference type="Proteomes" id="UP000527355"/>
    </source>
</evidence>
<proteinExistence type="predicted"/>
<accession>A0A7J8ANH9</accession>
<organism evidence="1 2">
    <name type="scientific">Myotis myotis</name>
    <name type="common">Greater mouse-eared bat</name>
    <name type="synonym">Vespertilio myotis</name>
    <dbReference type="NCBI Taxonomy" id="51298"/>
    <lineage>
        <taxon>Eukaryota</taxon>
        <taxon>Metazoa</taxon>
        <taxon>Chordata</taxon>
        <taxon>Craniata</taxon>
        <taxon>Vertebrata</taxon>
        <taxon>Euteleostomi</taxon>
        <taxon>Mammalia</taxon>
        <taxon>Eutheria</taxon>
        <taxon>Laurasiatheria</taxon>
        <taxon>Chiroptera</taxon>
        <taxon>Yangochiroptera</taxon>
        <taxon>Vespertilionidae</taxon>
        <taxon>Myotis</taxon>
    </lineage>
</organism>
<dbReference type="AlphaFoldDB" id="A0A7J8ANH9"/>
<keyword evidence="1" id="KW-0418">Kinase</keyword>
<dbReference type="GO" id="GO:0016301">
    <property type="term" value="F:kinase activity"/>
    <property type="evidence" value="ECO:0007669"/>
    <property type="project" value="UniProtKB-KW"/>
</dbReference>
<keyword evidence="2" id="KW-1185">Reference proteome</keyword>
<gene>
    <name evidence="1" type="ORF">mMyoMyo1_012573</name>
</gene>
<sequence>MGHAGVLVKYLLAMNSPQIPARSGFQREYAGLTKAPQDLPPSLNIWHDSLFQGPGLELNMWLAKAGVCPPHPTPPHPPPPRNNSYFLIVTGNHGEVESQLHLNYSHCLLKDCQWQAEFWLVTCMCSEGMELAVNNSTCMGMFCHCPRSGFLGPQAGRRSRILSVGRRLEMHQCMLCLQGACSLVV</sequence>
<dbReference type="EMBL" id="JABWUV010000001">
    <property type="protein sequence ID" value="KAF6387821.1"/>
    <property type="molecule type" value="Genomic_DNA"/>
</dbReference>
<keyword evidence="1" id="KW-0675">Receptor</keyword>
<dbReference type="Proteomes" id="UP000527355">
    <property type="component" value="Unassembled WGS sequence"/>
</dbReference>
<reference evidence="1 2" key="1">
    <citation type="journal article" date="2020" name="Nature">
        <title>Six reference-quality genomes reveal evolution of bat adaptations.</title>
        <authorList>
            <person name="Jebb D."/>
            <person name="Huang Z."/>
            <person name="Pippel M."/>
            <person name="Hughes G.M."/>
            <person name="Lavrichenko K."/>
            <person name="Devanna P."/>
            <person name="Winkler S."/>
            <person name="Jermiin L.S."/>
            <person name="Skirmuntt E.C."/>
            <person name="Katzourakis A."/>
            <person name="Burkitt-Gray L."/>
            <person name="Ray D.A."/>
            <person name="Sullivan K.A.M."/>
            <person name="Roscito J.G."/>
            <person name="Kirilenko B.M."/>
            <person name="Davalos L.M."/>
            <person name="Corthals A.P."/>
            <person name="Power M.L."/>
            <person name="Jones G."/>
            <person name="Ransome R.D."/>
            <person name="Dechmann D.K.N."/>
            <person name="Locatelli A.G."/>
            <person name="Puechmaille S.J."/>
            <person name="Fedrigo O."/>
            <person name="Jarvis E.D."/>
            <person name="Hiller M."/>
            <person name="Vernes S.C."/>
            <person name="Myers E.W."/>
            <person name="Teeling E.C."/>
        </authorList>
    </citation>
    <scope>NUCLEOTIDE SEQUENCE [LARGE SCALE GENOMIC DNA]</scope>
    <source>
        <strain evidence="1">MMyoMyo1</strain>
        <tissue evidence="1">Flight muscle</tissue>
    </source>
</reference>
<comment type="caution">
    <text evidence="1">The sequence shown here is derived from an EMBL/GenBank/DDBJ whole genome shotgun (WGS) entry which is preliminary data.</text>
</comment>